<dbReference type="AlphaFoldDB" id="A0A160TV63"/>
<feature type="transmembrane region" description="Helical" evidence="6">
    <location>
        <begin position="274"/>
        <end position="292"/>
    </location>
</feature>
<evidence type="ECO:0000256" key="1">
    <source>
        <dbReference type="ARBA" id="ARBA00004651"/>
    </source>
</evidence>
<feature type="transmembrane region" description="Helical" evidence="6">
    <location>
        <begin position="131"/>
        <end position="156"/>
    </location>
</feature>
<evidence type="ECO:0000256" key="6">
    <source>
        <dbReference type="SAM" id="Phobius"/>
    </source>
</evidence>
<accession>A0A160TV63</accession>
<evidence type="ECO:0000313" key="8">
    <source>
        <dbReference type="EMBL" id="CUS54773.1"/>
    </source>
</evidence>
<evidence type="ECO:0000259" key="7">
    <source>
        <dbReference type="PROSITE" id="PS50850"/>
    </source>
</evidence>
<feature type="transmembrane region" description="Helical" evidence="6">
    <location>
        <begin position="100"/>
        <end position="119"/>
    </location>
</feature>
<evidence type="ECO:0000256" key="2">
    <source>
        <dbReference type="ARBA" id="ARBA00022475"/>
    </source>
</evidence>
<name>A0A160TV63_9ZZZZ</name>
<dbReference type="EMBL" id="CZRL01000106">
    <property type="protein sequence ID" value="CUS54773.1"/>
    <property type="molecule type" value="Genomic_DNA"/>
</dbReference>
<dbReference type="Gene3D" id="1.20.1250.20">
    <property type="entry name" value="MFS general substrate transporter like domains"/>
    <property type="match status" value="1"/>
</dbReference>
<keyword evidence="4 6" id="KW-1133">Transmembrane helix</keyword>
<comment type="subcellular location">
    <subcellularLocation>
        <location evidence="1">Cell membrane</location>
        <topology evidence="1">Multi-pass membrane protein</topology>
    </subcellularLocation>
</comment>
<dbReference type="PROSITE" id="PS50850">
    <property type="entry name" value="MFS"/>
    <property type="match status" value="1"/>
</dbReference>
<keyword evidence="5 6" id="KW-0472">Membrane</keyword>
<keyword evidence="2" id="KW-1003">Cell membrane</keyword>
<feature type="transmembrane region" description="Helical" evidence="6">
    <location>
        <begin position="329"/>
        <end position="353"/>
    </location>
</feature>
<protein>
    <submittedName>
        <fullName evidence="8">Probable MFS transporter</fullName>
    </submittedName>
</protein>
<dbReference type="InterPro" id="IPR020846">
    <property type="entry name" value="MFS_dom"/>
</dbReference>
<sequence>MNKISSRWIILAVLFACRTGLGFQFQTLGSVSDHLVNIFHFNYAEIGMLIGAFLLPGVVLALPCGFAGRYASDRLLVTIGLVFLALGGAVAVIATSFNMFALARIICGIGFVVTTIYCTKMVADWFDGKELATAMSVIVMSWPFGIAMGQVGHVWLAALFDWRMAFVAASIYCGLGALGVFTVYRMPTHANNHAHPPQLGLPRNELTLTLLASLVWALFNAGYIVFLSFGANVLINGGYGPTGAATIISLASWVMLFSGAICGQISDRFKKPDTILYICLAGGIASLLLLPWTQFAVGLSLLFGLIGVAPAGIIMALTTQAMAPHRRAFGIGIFFSSYFLITTPAPGIAGWLFDTTGIAYWPIVFAATLFLFTGVANAVFRYVQARLPKPTSPSLAELDA</sequence>
<dbReference type="PANTHER" id="PTHR43124">
    <property type="entry name" value="PURINE EFFLUX PUMP PBUE"/>
    <property type="match status" value="1"/>
</dbReference>
<feature type="transmembrane region" description="Helical" evidence="6">
    <location>
        <begin position="46"/>
        <end position="68"/>
    </location>
</feature>
<feature type="transmembrane region" description="Helical" evidence="6">
    <location>
        <begin position="298"/>
        <end position="317"/>
    </location>
</feature>
<evidence type="ECO:0000256" key="5">
    <source>
        <dbReference type="ARBA" id="ARBA00023136"/>
    </source>
</evidence>
<dbReference type="GO" id="GO:0022857">
    <property type="term" value="F:transmembrane transporter activity"/>
    <property type="evidence" value="ECO:0007669"/>
    <property type="project" value="InterPro"/>
</dbReference>
<keyword evidence="3 6" id="KW-0812">Transmembrane</keyword>
<feature type="transmembrane region" description="Helical" evidence="6">
    <location>
        <begin position="243"/>
        <end position="262"/>
    </location>
</feature>
<organism evidence="8">
    <name type="scientific">hydrothermal vent metagenome</name>
    <dbReference type="NCBI Taxonomy" id="652676"/>
    <lineage>
        <taxon>unclassified sequences</taxon>
        <taxon>metagenomes</taxon>
        <taxon>ecological metagenomes</taxon>
    </lineage>
</organism>
<dbReference type="InterPro" id="IPR011701">
    <property type="entry name" value="MFS"/>
</dbReference>
<feature type="transmembrane region" description="Helical" evidence="6">
    <location>
        <begin position="75"/>
        <end position="94"/>
    </location>
</feature>
<reference evidence="8" key="1">
    <citation type="submission" date="2015-10" db="EMBL/GenBank/DDBJ databases">
        <authorList>
            <person name="Gilbert D.G."/>
        </authorList>
    </citation>
    <scope>NUCLEOTIDE SEQUENCE</scope>
</reference>
<dbReference type="SUPFAM" id="SSF103473">
    <property type="entry name" value="MFS general substrate transporter"/>
    <property type="match status" value="1"/>
</dbReference>
<dbReference type="GO" id="GO:0005886">
    <property type="term" value="C:plasma membrane"/>
    <property type="evidence" value="ECO:0007669"/>
    <property type="project" value="UniProtKB-SubCell"/>
</dbReference>
<dbReference type="Pfam" id="PF07690">
    <property type="entry name" value="MFS_1"/>
    <property type="match status" value="1"/>
</dbReference>
<dbReference type="InterPro" id="IPR036259">
    <property type="entry name" value="MFS_trans_sf"/>
</dbReference>
<gene>
    <name evidence="8" type="ORF">MGWOODY_XGa1763</name>
</gene>
<feature type="transmembrane region" description="Helical" evidence="6">
    <location>
        <begin position="205"/>
        <end position="231"/>
    </location>
</feature>
<feature type="transmembrane region" description="Helical" evidence="6">
    <location>
        <begin position="359"/>
        <end position="380"/>
    </location>
</feature>
<proteinExistence type="predicted"/>
<feature type="domain" description="Major facilitator superfamily (MFS) profile" evidence="7">
    <location>
        <begin position="10"/>
        <end position="386"/>
    </location>
</feature>
<feature type="transmembrane region" description="Helical" evidence="6">
    <location>
        <begin position="162"/>
        <end position="184"/>
    </location>
</feature>
<dbReference type="PANTHER" id="PTHR43124:SF3">
    <property type="entry name" value="CHLORAMPHENICOL EFFLUX PUMP RV0191"/>
    <property type="match status" value="1"/>
</dbReference>
<evidence type="ECO:0000256" key="4">
    <source>
        <dbReference type="ARBA" id="ARBA00022989"/>
    </source>
</evidence>
<dbReference type="InterPro" id="IPR050189">
    <property type="entry name" value="MFS_Efflux_Transporters"/>
</dbReference>
<evidence type="ECO:0000256" key="3">
    <source>
        <dbReference type="ARBA" id="ARBA00022692"/>
    </source>
</evidence>